<dbReference type="InterPro" id="IPR051010">
    <property type="entry name" value="BCAA_transport"/>
</dbReference>
<evidence type="ECO:0000256" key="3">
    <source>
        <dbReference type="ARBA" id="ARBA00022729"/>
    </source>
</evidence>
<keyword evidence="8" id="KW-1185">Reference proteome</keyword>
<comment type="similarity">
    <text evidence="1">Belongs to the leucine-binding protein family.</text>
</comment>
<dbReference type="Gene3D" id="3.40.50.2300">
    <property type="match status" value="2"/>
</dbReference>
<evidence type="ECO:0000313" key="8">
    <source>
        <dbReference type="Proteomes" id="UP000289200"/>
    </source>
</evidence>
<keyword evidence="3 5" id="KW-0732">Signal</keyword>
<evidence type="ECO:0000259" key="6">
    <source>
        <dbReference type="Pfam" id="PF13458"/>
    </source>
</evidence>
<dbReference type="Proteomes" id="UP000289200">
    <property type="component" value="Unassembled WGS sequence"/>
</dbReference>
<reference evidence="8" key="1">
    <citation type="submission" date="2018-10" db="EMBL/GenBank/DDBJ databases">
        <authorList>
            <person name="Peiro R."/>
            <person name="Begona"/>
            <person name="Cbmso G."/>
            <person name="Lopez M."/>
            <person name="Gonzalez S."/>
            <person name="Sacristan E."/>
            <person name="Castillo E."/>
        </authorList>
    </citation>
    <scope>NUCLEOTIDE SEQUENCE [LARGE SCALE GENOMIC DNA]</scope>
</reference>
<feature type="domain" description="Leucine-binding protein" evidence="6">
    <location>
        <begin position="26"/>
        <end position="360"/>
    </location>
</feature>
<protein>
    <submittedName>
        <fullName evidence="7">Leucine-, isoleucine-, valine-, threonine-, and alanine-binding protein</fullName>
    </submittedName>
</protein>
<dbReference type="AlphaFoldDB" id="A0A447D2B0"/>
<feature type="chain" id="PRO_5019090081" evidence="5">
    <location>
        <begin position="23"/>
        <end position="381"/>
    </location>
</feature>
<evidence type="ECO:0000256" key="1">
    <source>
        <dbReference type="ARBA" id="ARBA00010062"/>
    </source>
</evidence>
<dbReference type="OrthoDB" id="9791590at2"/>
<evidence type="ECO:0000313" key="7">
    <source>
        <dbReference type="EMBL" id="VCU11662.1"/>
    </source>
</evidence>
<dbReference type="InterPro" id="IPR000709">
    <property type="entry name" value="Leu_Ile_Val-bd"/>
</dbReference>
<dbReference type="SUPFAM" id="SSF53822">
    <property type="entry name" value="Periplasmic binding protein-like I"/>
    <property type="match status" value="1"/>
</dbReference>
<keyword evidence="2" id="KW-0813">Transport</keyword>
<keyword evidence="4" id="KW-0029">Amino-acid transport</keyword>
<organism evidence="7 8">
    <name type="scientific">Rhodoplanes serenus</name>
    <dbReference type="NCBI Taxonomy" id="200615"/>
    <lineage>
        <taxon>Bacteria</taxon>
        <taxon>Pseudomonadati</taxon>
        <taxon>Pseudomonadota</taxon>
        <taxon>Alphaproteobacteria</taxon>
        <taxon>Hyphomicrobiales</taxon>
        <taxon>Nitrobacteraceae</taxon>
        <taxon>Rhodoplanes</taxon>
    </lineage>
</organism>
<evidence type="ECO:0000256" key="2">
    <source>
        <dbReference type="ARBA" id="ARBA00022448"/>
    </source>
</evidence>
<evidence type="ECO:0000256" key="5">
    <source>
        <dbReference type="SAM" id="SignalP"/>
    </source>
</evidence>
<sequence>MRRTLQRLALAALWLTPSAAFAQDVVKIGFHAPLTGFAAADGKSARQGAELAVQQANAAGGINGKKIELVVYDDEGKPENTIPLANKLTGQDKVAVVVSGGYSGPTRAAAPVMQRAGVPYLSAYAIHPDITRAGDFIFRTGMMGEVQGRAGAKLVGELLKKKKVVIVAVNNDFGQALTAGFKEVAPKFGIEVLKEHTFAMPDRQFGPLVAQVKASAPEVIYAPGYFFNAGPLVAQLRAAGVDATIIGQEGYDSQRFIEIAGKASEGVIVTTSLDRDSSAPATRSFIENYEKTFKDRVDMVAASGNAAATVAIEALRKAGSTDPKAIRDTIRAGTFETAIGTLSFNSLGEVKKAVQVQVVKDGNFHRYAVIDDLGFLAPPEK</sequence>
<dbReference type="RefSeq" id="WP_129611595.1">
    <property type="nucleotide sequence ID" value="NZ_UWOC01000208.1"/>
</dbReference>
<dbReference type="Pfam" id="PF13458">
    <property type="entry name" value="Peripla_BP_6"/>
    <property type="match status" value="1"/>
</dbReference>
<feature type="signal peptide" evidence="5">
    <location>
        <begin position="1"/>
        <end position="22"/>
    </location>
</feature>
<dbReference type="InterPro" id="IPR028082">
    <property type="entry name" value="Peripla_BP_I"/>
</dbReference>
<dbReference type="PRINTS" id="PR00337">
    <property type="entry name" value="LEUILEVALBP"/>
</dbReference>
<dbReference type="GO" id="GO:0006865">
    <property type="term" value="P:amino acid transport"/>
    <property type="evidence" value="ECO:0007669"/>
    <property type="project" value="UniProtKB-KW"/>
</dbReference>
<dbReference type="CDD" id="cd19981">
    <property type="entry name" value="PBP1_ABC_HAAT-like"/>
    <property type="match status" value="1"/>
</dbReference>
<comment type="caution">
    <text evidence="7">The sequence shown here is derived from an EMBL/GenBank/DDBJ whole genome shotgun (WGS) entry which is preliminary data.</text>
</comment>
<dbReference type="PANTHER" id="PTHR30483:SF6">
    <property type="entry name" value="PERIPLASMIC BINDING PROTEIN OF ABC TRANSPORTER FOR NATURAL AMINO ACIDS"/>
    <property type="match status" value="1"/>
</dbReference>
<dbReference type="PANTHER" id="PTHR30483">
    <property type="entry name" value="LEUCINE-SPECIFIC-BINDING PROTEIN"/>
    <property type="match status" value="1"/>
</dbReference>
<dbReference type="InterPro" id="IPR028081">
    <property type="entry name" value="Leu-bd"/>
</dbReference>
<evidence type="ECO:0000256" key="4">
    <source>
        <dbReference type="ARBA" id="ARBA00022970"/>
    </source>
</evidence>
<name>A0A447D2B0_9BRAD</name>
<proteinExistence type="inferred from homology"/>
<accession>A0A447D2B0</accession>
<dbReference type="EMBL" id="UWOC01000208">
    <property type="protein sequence ID" value="VCU11662.1"/>
    <property type="molecule type" value="Genomic_DNA"/>
</dbReference>
<gene>
    <name evidence="7" type="primary">braC_6</name>
    <name evidence="7" type="ORF">RHODGE_RHODGE_04876</name>
</gene>